<feature type="chain" id="PRO_5029625856" description="Hemicentin-1" evidence="10">
    <location>
        <begin position="22"/>
        <end position="2321"/>
    </location>
</feature>
<feature type="region of interest" description="Disordered" evidence="9">
    <location>
        <begin position="1097"/>
        <end position="1122"/>
    </location>
</feature>
<dbReference type="Pfam" id="PF00090">
    <property type="entry name" value="TSP_1"/>
    <property type="match status" value="38"/>
</dbReference>
<evidence type="ECO:0000256" key="4">
    <source>
        <dbReference type="ARBA" id="ARBA00022692"/>
    </source>
</evidence>
<keyword evidence="3" id="KW-0964">Secreted</keyword>
<evidence type="ECO:0000256" key="5">
    <source>
        <dbReference type="ARBA" id="ARBA00022729"/>
    </source>
</evidence>
<evidence type="ECO:0000256" key="7">
    <source>
        <dbReference type="ARBA" id="ARBA00022989"/>
    </source>
</evidence>
<dbReference type="PANTHER" id="PTHR22906">
    <property type="entry name" value="PROPERDIN"/>
    <property type="match status" value="1"/>
</dbReference>
<evidence type="ECO:0000256" key="3">
    <source>
        <dbReference type="ARBA" id="ARBA00022525"/>
    </source>
</evidence>
<evidence type="ECO:0000256" key="2">
    <source>
        <dbReference type="ARBA" id="ARBA00004613"/>
    </source>
</evidence>
<dbReference type="OrthoDB" id="446173at2759"/>
<feature type="region of interest" description="Disordered" evidence="9">
    <location>
        <begin position="1446"/>
        <end position="1465"/>
    </location>
</feature>
<keyword evidence="7" id="KW-1133">Transmembrane helix</keyword>
<dbReference type="PANTHER" id="PTHR22906:SF43">
    <property type="entry name" value="PROPERDIN"/>
    <property type="match status" value="1"/>
</dbReference>
<evidence type="ECO:0000256" key="8">
    <source>
        <dbReference type="ARBA" id="ARBA00023157"/>
    </source>
</evidence>
<dbReference type="InterPro" id="IPR036383">
    <property type="entry name" value="TSP1_rpt_sf"/>
</dbReference>
<keyword evidence="8" id="KW-1015">Disulfide bond</keyword>
<evidence type="ECO:0000256" key="10">
    <source>
        <dbReference type="SAM" id="SignalP"/>
    </source>
</evidence>
<name>A0A7M5V3Y7_9CNID</name>
<proteinExistence type="predicted"/>
<dbReference type="Proteomes" id="UP000594262">
    <property type="component" value="Unplaced"/>
</dbReference>
<evidence type="ECO:0000313" key="12">
    <source>
        <dbReference type="Proteomes" id="UP000594262"/>
    </source>
</evidence>
<keyword evidence="7" id="KW-0472">Membrane</keyword>
<keyword evidence="5 10" id="KW-0732">Signal</keyword>
<organism evidence="11 12">
    <name type="scientific">Clytia hemisphaerica</name>
    <dbReference type="NCBI Taxonomy" id="252671"/>
    <lineage>
        <taxon>Eukaryota</taxon>
        <taxon>Metazoa</taxon>
        <taxon>Cnidaria</taxon>
        <taxon>Hydrozoa</taxon>
        <taxon>Hydroidolina</taxon>
        <taxon>Leptothecata</taxon>
        <taxon>Obeliida</taxon>
        <taxon>Clytiidae</taxon>
        <taxon>Clytia</taxon>
    </lineage>
</organism>
<accession>A0A7M5V3Y7</accession>
<evidence type="ECO:0000313" key="11">
    <source>
        <dbReference type="EnsemblMetazoa" id="CLYHEMP003017.21"/>
    </source>
</evidence>
<evidence type="ECO:0008006" key="13">
    <source>
        <dbReference type="Google" id="ProtNLM"/>
    </source>
</evidence>
<evidence type="ECO:0000256" key="9">
    <source>
        <dbReference type="SAM" id="MobiDB-lite"/>
    </source>
</evidence>
<dbReference type="FunFam" id="2.20.100.10:FF:000002">
    <property type="entry name" value="Unc-5 netrin receptor C"/>
    <property type="match status" value="1"/>
</dbReference>
<dbReference type="FunFam" id="2.20.100.10:FF:000007">
    <property type="entry name" value="Thrombospondin 1"/>
    <property type="match status" value="13"/>
</dbReference>
<evidence type="ECO:0000256" key="1">
    <source>
        <dbReference type="ARBA" id="ARBA00004167"/>
    </source>
</evidence>
<keyword evidence="6" id="KW-0677">Repeat</keyword>
<feature type="region of interest" description="Disordered" evidence="9">
    <location>
        <begin position="1493"/>
        <end position="1520"/>
    </location>
</feature>
<sequence>MDFQSIFIIVLGFMALSYAEANKHNFVQCKRTYKKIGCFSQAHTISKIPLLTYRDETSSYYNGTLIDWANFKASLHSLACECHEIAKKQQLRYFAIRYWGECWGGKDTNALDELVTKGHGASTKCANVDYQQCTDHSGGTECVGQEFAEYMYLITDESDTSVNGGYTEWTEFSKCSLTCGIGVSIRERTCTNPMPKGNGKDCTGLGPNTETRECKLADCPIDGGYTQWSMFEQCSVSCGIGVMKRSRYCTNPRPEHGGKMCSDGAIEIEAKPCRPKECPVNGGLSEWSTPSSCSVTCGEGEATQTRTCTNPAPAHGGNDCEGDRKRTVKCNAPKLCPVDGGYTEWSMFGPCSSLCGLGTQTRSRNCTNPIPMHGGKICADGAVQVEGKSCKLKECPVDGQWGPFTKYSECSASCGFGNQTRSRRCDNPAPQHGGDNCLGDSIQSRACKVEECPVNGAFTQWSLFSACSKTCGEGVKSRTRSCTNPEPQHGGDECNGPVLDEQKCKVIDCPVDGGLSSWSIFGQCSKTCGKGVQSRSRSCTNPPPAHNGKECDGDLNEQKDCFLKPCPIDGGYSDWSEFGECSKTCGGGVQKRTRLCNWPAPQYGGKDCQGPKEEEKPCSSNSCPVDGQWGPFTKYSECSASCGFGNQTRSRRCDNPAPQHDGDNCLGDNIQSRACKVKECPVDGGFTNWSPFTACSRTCGDGTQERTRSCTNPSPAHGGKECVGNTKESRQCKVKECPVDGGLTQWTPFGQCSTSCGDGMQSRTRSCTNPPPAHNGKECDGDVEEYQECKLKECPVDGGYSSWSSYSECSEPCGDGLMTRKRTCTNPSPAHGGKQCQGATIEEKQCKVKECPVNGGFSEWSSYGVCSKTCGGGTQERKRECNTPKPAHGGENCKGETQQSRTCKLKECPVDGGVSQWSAFSKCSKSCGVGEHERTRTCTNPPPQHGGKECDEDLKEVQECQIKKCPVNGGYSDWSEFGECSTECGPGVQSRERECNNPSPAHGGKGCVGEAKETRKCEDMPCPVDGGYSSWSSYSECSEACGDGLMTRKRTCTNPSPAHGGKQCQGASTEEKQCKVKECPVDGGFSSWSSYSKCSEPCGEGEKTRSRTCTNPSPAHGGKDCSGSKVQVSPCKVKECPVDGGYSSWSSYSECSKACGDGLMTRKRTCTKPSPAHGGKQCQGASIEEERCKVKECPVDGGFSSWSLYGECSELCGGGEQERSRTCTNPTPAHGGKDCEGKIEETRPCNTQKCKVDGGYGPWSPYSACSKPCGEGERYRTRKCVETRRDCSGPSRSVQKCKVKSCPVDGGFTNWSPFTACSRTCGVGTQERTRSCTNPSPAHGGKECVGNTKESKQCKVKDCPVDGGYSSWSSYSECSEACGDGLMTRKRTCINPSPAHGGKQCQGASTEEKQCKVKECPVNGKWSSWGGYGGCSKRCGGGLQTRSRSCNNPAPAHSGNPCKGSSTSSKRCNTHECPVNGNWGKWSGFGVCSKKCGGGTKSRSRRCNNSSPAHGGRKCSGSSTQSAQCNTQHCRVDGGLSTWSAFSKCSKACGAGHTHRTRSCTNPSPAHGGKGCEGALVEKKSCKVKECPVNGNWGSWGSYGSCDNKCGGGVQERFRYCNNPAPAHGGKGCPGYAKMVRACNTHKCPVNGNWGKWGGFSSCNKRCGGGVQTRYRSCNNPTPAHGGKSCPGSHAHSQSCNTQKCPVNGNWGKWGGFSSCNKRCGGGLQTRYRSCNNPSPAHGGKSCPGSHAHSQYCNTQKCPVNGNWGKWGGFSSCNKRCGGGLQTRYRSCNNPTPAHGGKSCPGSHAHSQSCNTHKCPVNGNWGSWGSYGSCNNKCGGGVQERFRYCNNPAPAHGGKGCPGYAKMVRACNTHKCPVNGNWGKWGGFSSCNKRCGGGLQTRYRSCNNPTPAHGGKSCPGSHAHSQSCNTQKCPVNGDWGKWGGFNSCNKRCGGGLQTRYRSCNNPTPAHGGKSCPGSPAHSQSCNTHKCPVNGNWGSWGSYGSCNNKCGGGVQERFRYCNNPAPAHGGKGCPGYAKMVRACNTHKCPVNGNWGKWGGFSSCNKRCGGGLQTRYRSCNNPTPAHGGKSCPGSHAHSQSCNTKKCPVNGKWGSWGSYGSCNNKCGGGVQERFRYCNNPAPAHGGSGCPGYAKMVRACNTHKCPVRGNWARWATWGSCSKACGNGERRRYRACNNPAPAYGGPTCPGSNVHVQRCNTHGCRVNGNWGSWGSYGSCNNKCGGGVQERFRYCNNPSPAHGGSGCPGYAKMVRACNTQRCSGWSGWGSWGACTLPCNGGIRFRFRNCPQRYCPGSQSSVGVCNLHRCSGK</sequence>
<evidence type="ECO:0000256" key="6">
    <source>
        <dbReference type="ARBA" id="ARBA00022737"/>
    </source>
</evidence>
<dbReference type="Gene3D" id="2.20.100.10">
    <property type="entry name" value="Thrombospondin type-1 (TSP1) repeat"/>
    <property type="match status" value="38"/>
</dbReference>
<keyword evidence="4" id="KW-0812">Transmembrane</keyword>
<reference evidence="11" key="1">
    <citation type="submission" date="2021-01" db="UniProtKB">
        <authorList>
            <consortium name="EnsemblMetazoa"/>
        </authorList>
    </citation>
    <scope>IDENTIFICATION</scope>
</reference>
<comment type="subcellular location">
    <subcellularLocation>
        <location evidence="1">Membrane</location>
        <topology evidence="1">Single-pass membrane protein</topology>
    </subcellularLocation>
    <subcellularLocation>
        <location evidence="2">Secreted</location>
    </subcellularLocation>
</comment>
<dbReference type="FunFam" id="2.20.100.10:FF:000001">
    <property type="entry name" value="semaphorin-5A isoform X1"/>
    <property type="match status" value="22"/>
</dbReference>
<dbReference type="InterPro" id="IPR052065">
    <property type="entry name" value="Compl_asym_regulator"/>
</dbReference>
<dbReference type="SUPFAM" id="SSF82895">
    <property type="entry name" value="TSP-1 type 1 repeat"/>
    <property type="match status" value="38"/>
</dbReference>
<dbReference type="PROSITE" id="PS50092">
    <property type="entry name" value="TSP1"/>
    <property type="match status" value="38"/>
</dbReference>
<feature type="signal peptide" evidence="10">
    <location>
        <begin position="1"/>
        <end position="21"/>
    </location>
</feature>
<dbReference type="InterPro" id="IPR000884">
    <property type="entry name" value="TSP1_rpt"/>
</dbReference>
<dbReference type="GO" id="GO:0016020">
    <property type="term" value="C:membrane"/>
    <property type="evidence" value="ECO:0007669"/>
    <property type="project" value="UniProtKB-SubCell"/>
</dbReference>
<dbReference type="SMART" id="SM00209">
    <property type="entry name" value="TSP1"/>
    <property type="match status" value="38"/>
</dbReference>
<keyword evidence="12" id="KW-1185">Reference proteome</keyword>
<protein>
    <recommendedName>
        <fullName evidence="13">Hemicentin-1</fullName>
    </recommendedName>
</protein>
<dbReference type="EnsemblMetazoa" id="CLYHEMT003017.21">
    <property type="protein sequence ID" value="CLYHEMP003017.21"/>
    <property type="gene ID" value="CLYHEMG003017"/>
</dbReference>